<keyword evidence="1" id="KW-1133">Transmembrane helix</keyword>
<keyword evidence="1" id="KW-0812">Transmembrane</keyword>
<accession>A0A7J4GQX9</accession>
<keyword evidence="1" id="KW-0472">Membrane</keyword>
<evidence type="ECO:0000313" key="3">
    <source>
        <dbReference type="Proteomes" id="UP000585802"/>
    </source>
</evidence>
<evidence type="ECO:0000313" key="2">
    <source>
        <dbReference type="EMBL" id="HIF37026.1"/>
    </source>
</evidence>
<sequence>MYRWLSLLVLVFSLTGVSADEHIPDVTNGTAIDQALEEEDAVEESVDMTIIIAATILGLCILGAAIILKK</sequence>
<dbReference type="EMBL" id="DUCX01000018">
    <property type="protein sequence ID" value="HIF37026.1"/>
    <property type="molecule type" value="Genomic_DNA"/>
</dbReference>
<reference evidence="3" key="1">
    <citation type="journal article" date="2019" name="bioRxiv">
        <title>Genome diversification in globally distributed novel marine Proteobacteria is linked to environmental adaptation.</title>
        <authorList>
            <person name="Zhou Z."/>
            <person name="Tran P.Q."/>
            <person name="Kieft K."/>
            <person name="Anantharaman K."/>
        </authorList>
    </citation>
    <scope>NUCLEOTIDE SEQUENCE [LARGE SCALE GENOMIC DNA]</scope>
</reference>
<feature type="transmembrane region" description="Helical" evidence="1">
    <location>
        <begin position="48"/>
        <end position="68"/>
    </location>
</feature>
<proteinExistence type="predicted"/>
<evidence type="ECO:0000256" key="1">
    <source>
        <dbReference type="SAM" id="Phobius"/>
    </source>
</evidence>
<gene>
    <name evidence="2" type="ORF">EYQ70_01195</name>
</gene>
<dbReference type="Proteomes" id="UP000585802">
    <property type="component" value="Unassembled WGS sequence"/>
</dbReference>
<dbReference type="AlphaFoldDB" id="A0A7J4GQX9"/>
<organism evidence="2 3">
    <name type="scientific">Marine Group III euryarchaeote</name>
    <dbReference type="NCBI Taxonomy" id="2173149"/>
    <lineage>
        <taxon>Archaea</taxon>
        <taxon>Methanobacteriati</taxon>
        <taxon>Thermoplasmatota</taxon>
        <taxon>Thermoplasmata</taxon>
        <taxon>Candidatus Thermoprofundales</taxon>
    </lineage>
</organism>
<comment type="caution">
    <text evidence="2">The sequence shown here is derived from an EMBL/GenBank/DDBJ whole genome shotgun (WGS) entry which is preliminary data.</text>
</comment>
<name>A0A7J4GQX9_9ARCH</name>
<protein>
    <submittedName>
        <fullName evidence="2">Uncharacterized protein</fullName>
    </submittedName>
</protein>